<feature type="transmembrane region" description="Helical" evidence="6">
    <location>
        <begin position="21"/>
        <end position="44"/>
    </location>
</feature>
<comment type="subcellular location">
    <subcellularLocation>
        <location evidence="1">Cell membrane</location>
        <topology evidence="1">Multi-pass membrane protein</topology>
    </subcellularLocation>
</comment>
<sequence length="476" mass="49370">MVRQALTRAELEQLESMWKAPGYLATIVAVAAAFGGWSLLLPVVPLAVINNGGSETLAGATTGVFMATTVITQVITPRLLRRFGYFPVMVVSATLLGLPALGYLLGMDPATVLTVSAIRGVGFGALTVAESALIAELVPMRFLGKASGTLGLAVGSSQLVFLPLGLYLADQVSFTSVYVSGAIVALIAVAMCLLIPRLKPDSPQTESTSQDPATQVATWKLVAVPAVGISVTSMGFGAVSSFLPAAVRQADPLHGALAAGVVLSIVGGAQMILRYVSGMIADRRGAPGSTMAPALLCAASGLALMSFSITHHLPVWWLFIAACLYGGGFGAVQNEALLTMFMRMPRSRVSEASALWNISFDSGTGIGSFALGMVAASLGFAGAFRTAAILVLVGLIATVLDSFAGKHRIAEHHNTRARIQQVTRVTRRARLPRRFRGPKPGAIGSVRTAVRGGRSSAGSVPESAGEAREPNASERG</sequence>
<evidence type="ECO:0000313" key="9">
    <source>
        <dbReference type="Proteomes" id="UP000035368"/>
    </source>
</evidence>
<keyword evidence="3 6" id="KW-1133">Transmembrane helix</keyword>
<evidence type="ECO:0000256" key="3">
    <source>
        <dbReference type="ARBA" id="ARBA00022989"/>
    </source>
</evidence>
<dbReference type="EMBL" id="CP011541">
    <property type="protein sequence ID" value="AKK03470.1"/>
    <property type="molecule type" value="Genomic_DNA"/>
</dbReference>
<feature type="transmembrane region" description="Helical" evidence="6">
    <location>
        <begin position="255"/>
        <end position="276"/>
    </location>
</feature>
<dbReference type="Proteomes" id="UP000035368">
    <property type="component" value="Chromosome"/>
</dbReference>
<evidence type="ECO:0000256" key="4">
    <source>
        <dbReference type="ARBA" id="ARBA00023136"/>
    </source>
</evidence>
<keyword evidence="2 6" id="KW-0812">Transmembrane</keyword>
<dbReference type="SUPFAM" id="SSF103473">
    <property type="entry name" value="MFS general substrate transporter"/>
    <property type="match status" value="1"/>
</dbReference>
<feature type="transmembrane region" description="Helical" evidence="6">
    <location>
        <begin position="354"/>
        <end position="376"/>
    </location>
</feature>
<feature type="domain" description="Major facilitator superfamily (MFS) profile" evidence="7">
    <location>
        <begin position="1"/>
        <end position="406"/>
    </location>
</feature>
<dbReference type="Pfam" id="PF07690">
    <property type="entry name" value="MFS_1"/>
    <property type="match status" value="1"/>
</dbReference>
<keyword evidence="4 6" id="KW-0472">Membrane</keyword>
<dbReference type="KEGG" id="cei:CEPID_08100"/>
<feature type="region of interest" description="Disordered" evidence="5">
    <location>
        <begin position="434"/>
        <end position="476"/>
    </location>
</feature>
<evidence type="ECO:0000256" key="6">
    <source>
        <dbReference type="SAM" id="Phobius"/>
    </source>
</evidence>
<name>A0A0G3GSB4_9CORY</name>
<evidence type="ECO:0000313" key="8">
    <source>
        <dbReference type="EMBL" id="AKK03470.1"/>
    </source>
</evidence>
<dbReference type="STRING" id="1050174.CEPID_08100"/>
<dbReference type="InterPro" id="IPR020846">
    <property type="entry name" value="MFS_dom"/>
</dbReference>
<dbReference type="GO" id="GO:0005886">
    <property type="term" value="C:plasma membrane"/>
    <property type="evidence" value="ECO:0007669"/>
    <property type="project" value="UniProtKB-SubCell"/>
</dbReference>
<dbReference type="InterPro" id="IPR036259">
    <property type="entry name" value="MFS_trans_sf"/>
</dbReference>
<dbReference type="PROSITE" id="PS50850">
    <property type="entry name" value="MFS"/>
    <property type="match status" value="1"/>
</dbReference>
<gene>
    <name evidence="8" type="ORF">CEPID_08100</name>
</gene>
<dbReference type="Gene3D" id="1.20.1250.20">
    <property type="entry name" value="MFS general substrate transporter like domains"/>
    <property type="match status" value="1"/>
</dbReference>
<evidence type="ECO:0000256" key="1">
    <source>
        <dbReference type="ARBA" id="ARBA00004651"/>
    </source>
</evidence>
<feature type="transmembrane region" description="Helical" evidence="6">
    <location>
        <begin position="83"/>
        <end position="105"/>
    </location>
</feature>
<reference evidence="8 9" key="1">
    <citation type="submission" date="2015-05" db="EMBL/GenBank/DDBJ databases">
        <title>Complete genome sequence of Corynebacterium epidermidicanis DSM 45586, isolated from the skin of a dog suffering from pruritus.</title>
        <authorList>
            <person name="Ruckert C."/>
            <person name="Albersmeier A."/>
            <person name="Winkler A."/>
            <person name="Tauch A."/>
        </authorList>
    </citation>
    <scope>NUCLEOTIDE SEQUENCE [LARGE SCALE GENOMIC DNA]</scope>
    <source>
        <strain evidence="8 9">DSM 45586</strain>
    </source>
</reference>
<feature type="transmembrane region" description="Helical" evidence="6">
    <location>
        <begin position="217"/>
        <end position="243"/>
    </location>
</feature>
<feature type="transmembrane region" description="Helical" evidence="6">
    <location>
        <begin position="382"/>
        <end position="400"/>
    </location>
</feature>
<evidence type="ECO:0000256" key="5">
    <source>
        <dbReference type="SAM" id="MobiDB-lite"/>
    </source>
</evidence>
<protein>
    <submittedName>
        <fullName evidence="8">Arabinose efflux permease family protein</fullName>
    </submittedName>
</protein>
<proteinExistence type="predicted"/>
<dbReference type="AlphaFoldDB" id="A0A0G3GSB4"/>
<keyword evidence="9" id="KW-1185">Reference proteome</keyword>
<dbReference type="GO" id="GO:0022857">
    <property type="term" value="F:transmembrane transporter activity"/>
    <property type="evidence" value="ECO:0007669"/>
    <property type="project" value="InterPro"/>
</dbReference>
<feature type="transmembrane region" description="Helical" evidence="6">
    <location>
        <begin position="117"/>
        <end position="138"/>
    </location>
</feature>
<feature type="transmembrane region" description="Helical" evidence="6">
    <location>
        <begin position="150"/>
        <end position="169"/>
    </location>
</feature>
<organism evidence="8 9">
    <name type="scientific">Corynebacterium epidermidicanis</name>
    <dbReference type="NCBI Taxonomy" id="1050174"/>
    <lineage>
        <taxon>Bacteria</taxon>
        <taxon>Bacillati</taxon>
        <taxon>Actinomycetota</taxon>
        <taxon>Actinomycetes</taxon>
        <taxon>Mycobacteriales</taxon>
        <taxon>Corynebacteriaceae</taxon>
        <taxon>Corynebacterium</taxon>
    </lineage>
</organism>
<evidence type="ECO:0000259" key="7">
    <source>
        <dbReference type="PROSITE" id="PS50850"/>
    </source>
</evidence>
<feature type="transmembrane region" description="Helical" evidence="6">
    <location>
        <begin position="288"/>
        <end position="309"/>
    </location>
</feature>
<dbReference type="PANTHER" id="PTHR23531">
    <property type="entry name" value="QUINOLENE RESISTANCE PROTEIN NORA"/>
    <property type="match status" value="1"/>
</dbReference>
<feature type="transmembrane region" description="Helical" evidence="6">
    <location>
        <begin position="56"/>
        <end position="76"/>
    </location>
</feature>
<accession>A0A0G3GSB4</accession>
<dbReference type="InterPro" id="IPR011701">
    <property type="entry name" value="MFS"/>
</dbReference>
<feature type="transmembrane region" description="Helical" evidence="6">
    <location>
        <begin position="315"/>
        <end position="333"/>
    </location>
</feature>
<dbReference type="PATRIC" id="fig|1050174.4.peg.1631"/>
<evidence type="ECO:0000256" key="2">
    <source>
        <dbReference type="ARBA" id="ARBA00022692"/>
    </source>
</evidence>
<dbReference type="PANTHER" id="PTHR23531:SF1">
    <property type="entry name" value="QUINOLENE RESISTANCE PROTEIN NORA"/>
    <property type="match status" value="1"/>
</dbReference>
<feature type="transmembrane region" description="Helical" evidence="6">
    <location>
        <begin position="175"/>
        <end position="196"/>
    </location>
</feature>
<dbReference type="InterPro" id="IPR052714">
    <property type="entry name" value="MFS_Exporter"/>
</dbReference>
<feature type="compositionally biased region" description="Basic and acidic residues" evidence="5">
    <location>
        <begin position="465"/>
        <end position="476"/>
    </location>
</feature>
<dbReference type="CDD" id="cd17489">
    <property type="entry name" value="MFS_YfcJ_like"/>
    <property type="match status" value="1"/>
</dbReference>